<dbReference type="PROSITE" id="PS51318">
    <property type="entry name" value="TAT"/>
    <property type="match status" value="1"/>
</dbReference>
<keyword evidence="1" id="KW-1133">Transmembrane helix</keyword>
<keyword evidence="1" id="KW-0472">Membrane</keyword>
<evidence type="ECO:0000256" key="1">
    <source>
        <dbReference type="SAM" id="Phobius"/>
    </source>
</evidence>
<dbReference type="InterPro" id="IPR006311">
    <property type="entry name" value="TAT_signal"/>
</dbReference>
<feature type="transmembrane region" description="Helical" evidence="1">
    <location>
        <begin position="105"/>
        <end position="124"/>
    </location>
</feature>
<organism evidence="2 3">
    <name type="scientific">Pseudomonas cichorii</name>
    <dbReference type="NCBI Taxonomy" id="36746"/>
    <lineage>
        <taxon>Bacteria</taxon>
        <taxon>Pseudomonadati</taxon>
        <taxon>Pseudomonadota</taxon>
        <taxon>Gammaproteobacteria</taxon>
        <taxon>Pseudomonadales</taxon>
        <taxon>Pseudomonadaceae</taxon>
        <taxon>Pseudomonas</taxon>
    </lineage>
</organism>
<dbReference type="SUPFAM" id="SSF63829">
    <property type="entry name" value="Calcium-dependent phosphotriesterase"/>
    <property type="match status" value="1"/>
</dbReference>
<dbReference type="PANTHER" id="PTHR35399">
    <property type="entry name" value="SLR8030 PROTEIN"/>
    <property type="match status" value="1"/>
</dbReference>
<dbReference type="Pfam" id="PF05787">
    <property type="entry name" value="PhoX"/>
    <property type="match status" value="1"/>
</dbReference>
<sequence length="716" mass="77991">MKRKTAPRKFVSICLAARPCVPWRLPGSYWRWGWKPAVGCRSALLPRWYCWARFCKRLCRHRRDTISSYRAIIVAATSVGAVMMKLLEENQSTDLEKMVGLTRRGFIGAGALCGAAMFLGGSLLSRSALANSVSAASSPLLGFASIPVATADSISLPAGYTSSVLISWGQPLQAGGPAFDASGKGTAKAQEVQFGDNNDGMSLFPMPGHKDRALMAINNEYTNYRYLFEHGKEPQSAEEVQRALAAEGVSVIEVQHKNGQWQFVQDSPYNRRIHGNTPIDLSGPAAGHEWLKTDADTSGTHALGTFQNCANGKTPWGTYLTCEENFTDCFGSSNPEQKFDAGLKRYGVVSASKDINWHQHNPRFDVAKNPNEVNRHGWVVEIDPFDPKSTPLKRTALGRFKHENAALAETRGGRAVVYMGDDERGEFIYKFISRDKIDHQDPKANRNLLDHGTLYVAQFDGGDSNPDRPKGKGQWIELTHGKNGLDAAAGFNSQAEVLIHARLAASVVKATRMDRPEWIVVSPRDGQVYCTLTNNAKRGDDGQPVGGPNPRAKNQYGQILRWKEAGDNASAMEFEWDLFVVAGNPVVHAGTPQGGSSNINPQNMFNSPDGLSFDAAGRLWIQTDGDSSNKGDFAGMGNNQMLCADPQTGEIRRFLVGPIGCEVTGISFAPDYKTMFVGIQHPGENGGSTFPEHLPNGKPRSSVMVITREDGGVIGA</sequence>
<evidence type="ECO:0000313" key="3">
    <source>
        <dbReference type="Proteomes" id="UP000277236"/>
    </source>
</evidence>
<dbReference type="Proteomes" id="UP000277236">
    <property type="component" value="Unassembled WGS sequence"/>
</dbReference>
<comment type="caution">
    <text evidence="2">The sequence shown here is derived from an EMBL/GenBank/DDBJ whole genome shotgun (WGS) entry which is preliminary data.</text>
</comment>
<protein>
    <submittedName>
        <fullName evidence="2">Tat pathway signal sequence domain-containing protein</fullName>
    </submittedName>
</protein>
<dbReference type="InterPro" id="IPR008557">
    <property type="entry name" value="PhoX"/>
</dbReference>
<dbReference type="AlphaFoldDB" id="A0A3M4LP10"/>
<feature type="transmembrane region" description="Helical" evidence="1">
    <location>
        <begin position="66"/>
        <end position="84"/>
    </location>
</feature>
<evidence type="ECO:0000313" key="2">
    <source>
        <dbReference type="EMBL" id="RMQ42944.1"/>
    </source>
</evidence>
<accession>A0A3M4LP10</accession>
<gene>
    <name evidence="2" type="ORF">ALQ04_04883</name>
</gene>
<keyword evidence="1" id="KW-0812">Transmembrane</keyword>
<dbReference type="EMBL" id="RBRE01000075">
    <property type="protein sequence ID" value="RMQ42944.1"/>
    <property type="molecule type" value="Genomic_DNA"/>
</dbReference>
<proteinExistence type="predicted"/>
<name>A0A3M4LP10_PSECI</name>
<reference evidence="2 3" key="1">
    <citation type="submission" date="2018-08" db="EMBL/GenBank/DDBJ databases">
        <title>Recombination of ecologically and evolutionarily significant loci maintains genetic cohesion in the Pseudomonas syringae species complex.</title>
        <authorList>
            <person name="Dillon M."/>
            <person name="Thakur S."/>
            <person name="Almeida R.N.D."/>
            <person name="Weir B.S."/>
            <person name="Guttman D.S."/>
        </authorList>
    </citation>
    <scope>NUCLEOTIDE SEQUENCE [LARGE SCALE GENOMIC DNA]</scope>
    <source>
        <strain evidence="2 3">ICMP 3353</strain>
    </source>
</reference>
<dbReference type="PANTHER" id="PTHR35399:SF2">
    <property type="entry name" value="DUF839 DOMAIN-CONTAINING PROTEIN"/>
    <property type="match status" value="1"/>
</dbReference>